<dbReference type="RefSeq" id="XP_041559382.1">
    <property type="nucleotide sequence ID" value="XM_041693454.1"/>
</dbReference>
<evidence type="ECO:0000256" key="5">
    <source>
        <dbReference type="ARBA" id="ARBA00022833"/>
    </source>
</evidence>
<evidence type="ECO:0000259" key="12">
    <source>
        <dbReference type="PROSITE" id="PS50048"/>
    </source>
</evidence>
<dbReference type="Pfam" id="PF04082">
    <property type="entry name" value="Fungal_trans"/>
    <property type="match status" value="1"/>
</dbReference>
<dbReference type="Gene3D" id="4.10.240.10">
    <property type="entry name" value="Zn(2)-C6 fungal-type DNA-binding domain"/>
    <property type="match status" value="1"/>
</dbReference>
<keyword evidence="15" id="KW-1185">Reference proteome</keyword>
<evidence type="ECO:0000256" key="8">
    <source>
        <dbReference type="ARBA" id="ARBA00023163"/>
    </source>
</evidence>
<dbReference type="FunFam" id="3.30.160.60:FF:001228">
    <property type="entry name" value="Zinc finger protein 236"/>
    <property type="match status" value="1"/>
</dbReference>
<feature type="region of interest" description="Disordered" evidence="11">
    <location>
        <begin position="161"/>
        <end position="184"/>
    </location>
</feature>
<dbReference type="GO" id="GO:0006351">
    <property type="term" value="P:DNA-templated transcription"/>
    <property type="evidence" value="ECO:0007669"/>
    <property type="project" value="InterPro"/>
</dbReference>
<sequence>MQVSIDRIKPPRSCISTSTSHLTNVILGQSTYGTMFRCAQCDKSYQRKAHLQRHEVTHTGQAATACPFCRKLFLKPYSLLVLGPVIELCLTRSLHREVARRHGKTCATKHNRQPAPAAKPGRKRQSCDQCFSMKKACDKGPPCSRCLSLGLQCTFESQQASSPTDSSSTAFSLSPSIQSSVPSKNDTQFSFLRHFTDPFVEKDRLAIGTTAECSIPRNLENLYSHLEDALIPLDSMAALFGDFSGMSSFFQPPLTTDSHIPTDFLSSGPGPTKLSGQLNELMMELVETSKSMKIESADNTQLLYDTSQLASLFTVSNIAIFVSVFFHSLHWHLPVVHFPTFDPGNVSNPLLLSIFLTGATYSNSLDDAYLLPRLLDVAEEFIFRSVTALSTQSTLPTHKIASQHSTIQLIQAALIIEMLQFGQERVETRRRIRIIRHPSLVSLMRCLGIFHLKRSMAPTSNSGEDGSWGLLVAEEVCIRLASWVFLADGFLTLCFRNRPSISIFELDCSFPWKTELWEAEDASTFNRIAMDYEAELPLPSVREAVRLLLDNPDPGPIPSRLSLSAEHLLIMIYALNSLAFMARVDFFGSVPLEKIRSAANNWKQIWDSASSNNEQKLLLGYPKHAKELWLLLTVTLDIASQRTNLPYLDSDSAATDDLGKLNEFIKWCSRYMTTPSALEMG</sequence>
<evidence type="ECO:0000256" key="6">
    <source>
        <dbReference type="ARBA" id="ARBA00023015"/>
    </source>
</evidence>
<dbReference type="GO" id="GO:0005634">
    <property type="term" value="C:nucleus"/>
    <property type="evidence" value="ECO:0007669"/>
    <property type="project" value="UniProtKB-SubCell"/>
</dbReference>
<dbReference type="EMBL" id="AP024448">
    <property type="protein sequence ID" value="BCS27188.1"/>
    <property type="molecule type" value="Genomic_DNA"/>
</dbReference>
<dbReference type="PANTHER" id="PTHR40626:SF1">
    <property type="entry name" value="TRANSCRIPTION FACTOR WITH C2H2 AND ZN(2)-CYS(6) DNA BINDING DOMAIN (EUROFUNG)"/>
    <property type="match status" value="1"/>
</dbReference>
<protein>
    <recommendedName>
        <fullName evidence="16">Zn(2)-C6 fungal-type domain-containing protein</fullName>
    </recommendedName>
</protein>
<proteinExistence type="predicted"/>
<keyword evidence="3" id="KW-0677">Repeat</keyword>
<keyword evidence="5" id="KW-0862">Zinc</keyword>
<dbReference type="InterPro" id="IPR036236">
    <property type="entry name" value="Znf_C2H2_sf"/>
</dbReference>
<keyword evidence="8" id="KW-0804">Transcription</keyword>
<dbReference type="AlphaFoldDB" id="A0A7R8ARU0"/>
<evidence type="ECO:0000256" key="9">
    <source>
        <dbReference type="ARBA" id="ARBA00023242"/>
    </source>
</evidence>
<dbReference type="SUPFAM" id="SSF57667">
    <property type="entry name" value="beta-beta-alpha zinc fingers"/>
    <property type="match status" value="1"/>
</dbReference>
<dbReference type="SMART" id="SM00066">
    <property type="entry name" value="GAL4"/>
    <property type="match status" value="1"/>
</dbReference>
<organism evidence="14 15">
    <name type="scientific">Aspergillus puulaauensis</name>
    <dbReference type="NCBI Taxonomy" id="1220207"/>
    <lineage>
        <taxon>Eukaryota</taxon>
        <taxon>Fungi</taxon>
        <taxon>Dikarya</taxon>
        <taxon>Ascomycota</taxon>
        <taxon>Pezizomycotina</taxon>
        <taxon>Eurotiomycetes</taxon>
        <taxon>Eurotiomycetidae</taxon>
        <taxon>Eurotiales</taxon>
        <taxon>Aspergillaceae</taxon>
        <taxon>Aspergillus</taxon>
    </lineage>
</organism>
<dbReference type="SUPFAM" id="SSF57701">
    <property type="entry name" value="Zn2/Cys6 DNA-binding domain"/>
    <property type="match status" value="1"/>
</dbReference>
<reference evidence="14" key="2">
    <citation type="submission" date="2021-02" db="EMBL/GenBank/DDBJ databases">
        <title>Aspergillus puulaauensis MK2 genome sequence.</title>
        <authorList>
            <person name="Futagami T."/>
            <person name="Mori K."/>
            <person name="Kadooka C."/>
            <person name="Tanaka T."/>
        </authorList>
    </citation>
    <scope>NUCLEOTIDE SEQUENCE</scope>
    <source>
        <strain evidence="14">MK2</strain>
    </source>
</reference>
<feature type="domain" description="C2H2-type" evidence="13">
    <location>
        <begin position="36"/>
        <end position="63"/>
    </location>
</feature>
<dbReference type="KEGG" id="apuu:APUU_60235A"/>
<keyword evidence="6" id="KW-0805">Transcription regulation</keyword>
<keyword evidence="9" id="KW-0539">Nucleus</keyword>
<dbReference type="PROSITE" id="PS50157">
    <property type="entry name" value="ZINC_FINGER_C2H2_2"/>
    <property type="match status" value="1"/>
</dbReference>
<dbReference type="PANTHER" id="PTHR40626">
    <property type="entry name" value="MIP31509P"/>
    <property type="match status" value="1"/>
</dbReference>
<dbReference type="PROSITE" id="PS00028">
    <property type="entry name" value="ZINC_FINGER_C2H2_1"/>
    <property type="match status" value="1"/>
</dbReference>
<dbReference type="InterPro" id="IPR001138">
    <property type="entry name" value="Zn2Cys6_DnaBD"/>
</dbReference>
<dbReference type="GO" id="GO:0000785">
    <property type="term" value="C:chromatin"/>
    <property type="evidence" value="ECO:0007669"/>
    <property type="project" value="TreeGrafter"/>
</dbReference>
<evidence type="ECO:0000256" key="2">
    <source>
        <dbReference type="ARBA" id="ARBA00022723"/>
    </source>
</evidence>
<evidence type="ECO:0008006" key="16">
    <source>
        <dbReference type="Google" id="ProtNLM"/>
    </source>
</evidence>
<dbReference type="GO" id="GO:0008270">
    <property type="term" value="F:zinc ion binding"/>
    <property type="evidence" value="ECO:0007669"/>
    <property type="project" value="UniProtKB-KW"/>
</dbReference>
<dbReference type="GeneID" id="64977192"/>
<keyword evidence="2" id="KW-0479">Metal-binding</keyword>
<dbReference type="Gene3D" id="3.30.160.60">
    <property type="entry name" value="Classic Zinc Finger"/>
    <property type="match status" value="1"/>
</dbReference>
<dbReference type="Pfam" id="PF00172">
    <property type="entry name" value="Zn_clus"/>
    <property type="match status" value="1"/>
</dbReference>
<dbReference type="InterPro" id="IPR007219">
    <property type="entry name" value="XnlR_reg_dom"/>
</dbReference>
<dbReference type="GO" id="GO:0000978">
    <property type="term" value="F:RNA polymerase II cis-regulatory region sequence-specific DNA binding"/>
    <property type="evidence" value="ECO:0007669"/>
    <property type="project" value="InterPro"/>
</dbReference>
<feature type="region of interest" description="Disordered" evidence="11">
    <location>
        <begin position="102"/>
        <end position="123"/>
    </location>
</feature>
<name>A0A7R8ARU0_9EURO</name>
<dbReference type="InterPro" id="IPR051059">
    <property type="entry name" value="VerF-like"/>
</dbReference>
<accession>A0A7R8ARU0</accession>
<dbReference type="CDD" id="cd00067">
    <property type="entry name" value="GAL4"/>
    <property type="match status" value="1"/>
</dbReference>
<dbReference type="OrthoDB" id="654211at2759"/>
<gene>
    <name evidence="14" type="ORF">APUU_60235A</name>
</gene>
<feature type="domain" description="Zn(2)-C6 fungal-type" evidence="12">
    <location>
        <begin position="126"/>
        <end position="155"/>
    </location>
</feature>
<evidence type="ECO:0000313" key="14">
    <source>
        <dbReference type="EMBL" id="BCS27188.1"/>
    </source>
</evidence>
<evidence type="ECO:0000313" key="15">
    <source>
        <dbReference type="Proteomes" id="UP000654913"/>
    </source>
</evidence>
<feature type="compositionally biased region" description="Basic residues" evidence="11">
    <location>
        <begin position="102"/>
        <end position="112"/>
    </location>
</feature>
<dbReference type="Proteomes" id="UP000654913">
    <property type="component" value="Chromosome 6"/>
</dbReference>
<dbReference type="InterPro" id="IPR013087">
    <property type="entry name" value="Znf_C2H2_type"/>
</dbReference>
<keyword evidence="7" id="KW-0238">DNA-binding</keyword>
<evidence type="ECO:0000256" key="1">
    <source>
        <dbReference type="ARBA" id="ARBA00004123"/>
    </source>
</evidence>
<evidence type="ECO:0000256" key="3">
    <source>
        <dbReference type="ARBA" id="ARBA00022737"/>
    </source>
</evidence>
<evidence type="ECO:0000256" key="11">
    <source>
        <dbReference type="SAM" id="MobiDB-lite"/>
    </source>
</evidence>
<comment type="subcellular location">
    <subcellularLocation>
        <location evidence="1">Nucleus</location>
    </subcellularLocation>
</comment>
<evidence type="ECO:0000256" key="4">
    <source>
        <dbReference type="ARBA" id="ARBA00022771"/>
    </source>
</evidence>
<reference evidence="14" key="1">
    <citation type="submission" date="2021-01" db="EMBL/GenBank/DDBJ databases">
        <authorList>
            <consortium name="Aspergillus puulaauensis MK2 genome sequencing consortium"/>
            <person name="Kazuki M."/>
            <person name="Futagami T."/>
        </authorList>
    </citation>
    <scope>NUCLEOTIDE SEQUENCE</scope>
    <source>
        <strain evidence="14">MK2</strain>
    </source>
</reference>
<feature type="compositionally biased region" description="Low complexity" evidence="11">
    <location>
        <begin position="161"/>
        <end position="183"/>
    </location>
</feature>
<dbReference type="CDD" id="cd12148">
    <property type="entry name" value="fungal_TF_MHR"/>
    <property type="match status" value="1"/>
</dbReference>
<dbReference type="GO" id="GO:0000981">
    <property type="term" value="F:DNA-binding transcription factor activity, RNA polymerase II-specific"/>
    <property type="evidence" value="ECO:0007669"/>
    <property type="project" value="InterPro"/>
</dbReference>
<evidence type="ECO:0000259" key="13">
    <source>
        <dbReference type="PROSITE" id="PS50157"/>
    </source>
</evidence>
<evidence type="ECO:0000256" key="10">
    <source>
        <dbReference type="PROSITE-ProRule" id="PRU00042"/>
    </source>
</evidence>
<keyword evidence="4 10" id="KW-0863">Zinc-finger</keyword>
<dbReference type="InterPro" id="IPR036864">
    <property type="entry name" value="Zn2-C6_fun-type_DNA-bd_sf"/>
</dbReference>
<dbReference type="PROSITE" id="PS50048">
    <property type="entry name" value="ZN2_CY6_FUNGAL_2"/>
    <property type="match status" value="1"/>
</dbReference>
<evidence type="ECO:0000256" key="7">
    <source>
        <dbReference type="ARBA" id="ARBA00023125"/>
    </source>
</evidence>